<accession>A0ABZ1GJA4</accession>
<keyword evidence="2" id="KW-1185">Reference proteome</keyword>
<evidence type="ECO:0000313" key="2">
    <source>
        <dbReference type="Proteomes" id="UP001335325"/>
    </source>
</evidence>
<protein>
    <submittedName>
        <fullName evidence="1">Uncharacterized protein</fullName>
    </submittedName>
</protein>
<gene>
    <name evidence="1" type="ORF">OIE73_05365</name>
</gene>
<dbReference type="RefSeq" id="WP_326751499.1">
    <property type="nucleotide sequence ID" value="NZ_CP109134.1"/>
</dbReference>
<name>A0ABZ1GJA4_9ACTN</name>
<dbReference type="EMBL" id="CP109134">
    <property type="protein sequence ID" value="WSD05239.1"/>
    <property type="molecule type" value="Genomic_DNA"/>
</dbReference>
<sequence length="43" mass="4841">MSDRDKDIEIPALQHQLPALQRQAGKPTCTDTDRVILADLLRP</sequence>
<dbReference type="GeneID" id="91541977"/>
<reference evidence="1 2" key="1">
    <citation type="submission" date="2022-10" db="EMBL/GenBank/DDBJ databases">
        <title>The complete genomes of actinobacterial strains from the NBC collection.</title>
        <authorList>
            <person name="Joergensen T.S."/>
            <person name="Alvarez Arevalo M."/>
            <person name="Sterndorff E.B."/>
            <person name="Faurdal D."/>
            <person name="Vuksanovic O."/>
            <person name="Mourched A.-S."/>
            <person name="Charusanti P."/>
            <person name="Shaw S."/>
            <person name="Blin K."/>
            <person name="Weber T."/>
        </authorList>
    </citation>
    <scope>NUCLEOTIDE SEQUENCE [LARGE SCALE GENOMIC DNA]</scope>
    <source>
        <strain evidence="1 2">NBC 01753</strain>
    </source>
</reference>
<evidence type="ECO:0000313" key="1">
    <source>
        <dbReference type="EMBL" id="WSD05239.1"/>
    </source>
</evidence>
<dbReference type="Proteomes" id="UP001335325">
    <property type="component" value="Chromosome"/>
</dbReference>
<organism evidence="1 2">
    <name type="scientific">Streptomyces hirsutus</name>
    <dbReference type="NCBI Taxonomy" id="35620"/>
    <lineage>
        <taxon>Bacteria</taxon>
        <taxon>Bacillati</taxon>
        <taxon>Actinomycetota</taxon>
        <taxon>Actinomycetes</taxon>
        <taxon>Kitasatosporales</taxon>
        <taxon>Streptomycetaceae</taxon>
        <taxon>Streptomyces</taxon>
    </lineage>
</organism>
<proteinExistence type="predicted"/>